<evidence type="ECO:0000313" key="1">
    <source>
        <dbReference type="EMBL" id="KOO28049.1"/>
    </source>
</evidence>
<gene>
    <name evidence="1" type="ORF">Ctob_002775</name>
</gene>
<name>A0A0M0JN95_9EUKA</name>
<sequence length="301" mass="32949">MASDESSAMEDTASVMDQEPPVLRIIPNSSLSEPAMLQLLDTIELRAQMGGMPAFFAQFVFAESDRFPSLLTQYPTMEDTNKILVFATLQEALTIQDTQVSGEKVTKQVLFQVFREEDQEAIQRALAPASTPVGRGGAPRRPSTLLIIREWGIISMTTDKEKHLAELATCTREGFRLATPDQTIELAEPLATLMTPRVTGSGPKRITAVGVWFVGKLNPPANGLMRVGRGFFQSGVRTVDLSPHPISFAPLRGARQHSALSMPGWRYDREKECMVTRIAAGFVDLDAPGHAARDPTLPPTS</sequence>
<comment type="caution">
    <text evidence="1">The sequence shown here is derived from an EMBL/GenBank/DDBJ whole genome shotgun (WGS) entry which is preliminary data.</text>
</comment>
<protein>
    <submittedName>
        <fullName evidence="1">Uncharacterized protein</fullName>
    </submittedName>
</protein>
<proteinExistence type="predicted"/>
<dbReference type="AlphaFoldDB" id="A0A0M0JN95"/>
<dbReference type="EMBL" id="JWZX01002628">
    <property type="protein sequence ID" value="KOO28049.1"/>
    <property type="molecule type" value="Genomic_DNA"/>
</dbReference>
<accession>A0A0M0JN95</accession>
<reference evidence="2" key="1">
    <citation type="journal article" date="2015" name="PLoS Genet.">
        <title>Genome Sequence and Transcriptome Analyses of Chrysochromulina tobin: Metabolic Tools for Enhanced Algal Fitness in the Prominent Order Prymnesiales (Haptophyceae).</title>
        <authorList>
            <person name="Hovde B.T."/>
            <person name="Deodato C.R."/>
            <person name="Hunsperger H.M."/>
            <person name="Ryken S.A."/>
            <person name="Yost W."/>
            <person name="Jha R.K."/>
            <person name="Patterson J."/>
            <person name="Monnat R.J. Jr."/>
            <person name="Barlow S.B."/>
            <person name="Starkenburg S.R."/>
            <person name="Cattolico R.A."/>
        </authorList>
    </citation>
    <scope>NUCLEOTIDE SEQUENCE</scope>
    <source>
        <strain evidence="2">CCMP291</strain>
    </source>
</reference>
<dbReference type="Proteomes" id="UP000037460">
    <property type="component" value="Unassembled WGS sequence"/>
</dbReference>
<keyword evidence="2" id="KW-1185">Reference proteome</keyword>
<organism evidence="1 2">
    <name type="scientific">Chrysochromulina tobinii</name>
    <dbReference type="NCBI Taxonomy" id="1460289"/>
    <lineage>
        <taxon>Eukaryota</taxon>
        <taxon>Haptista</taxon>
        <taxon>Haptophyta</taxon>
        <taxon>Prymnesiophyceae</taxon>
        <taxon>Prymnesiales</taxon>
        <taxon>Chrysochromulinaceae</taxon>
        <taxon>Chrysochromulina</taxon>
    </lineage>
</organism>
<evidence type="ECO:0000313" key="2">
    <source>
        <dbReference type="Proteomes" id="UP000037460"/>
    </source>
</evidence>
<feature type="non-terminal residue" evidence="1">
    <location>
        <position position="301"/>
    </location>
</feature>